<dbReference type="InterPro" id="IPR002347">
    <property type="entry name" value="SDR_fam"/>
</dbReference>
<dbReference type="GO" id="GO:0016491">
    <property type="term" value="F:oxidoreductase activity"/>
    <property type="evidence" value="ECO:0007669"/>
    <property type="project" value="UniProtKB-KW"/>
</dbReference>
<organism evidence="4 5">
    <name type="scientific">Aspergillus glaucus CBS 516.65</name>
    <dbReference type="NCBI Taxonomy" id="1160497"/>
    <lineage>
        <taxon>Eukaryota</taxon>
        <taxon>Fungi</taxon>
        <taxon>Dikarya</taxon>
        <taxon>Ascomycota</taxon>
        <taxon>Pezizomycotina</taxon>
        <taxon>Eurotiomycetes</taxon>
        <taxon>Eurotiomycetidae</taxon>
        <taxon>Eurotiales</taxon>
        <taxon>Aspergillaceae</taxon>
        <taxon>Aspergillus</taxon>
        <taxon>Aspergillus subgen. Aspergillus</taxon>
    </lineage>
</organism>
<dbReference type="AlphaFoldDB" id="A0A1L9VBW2"/>
<evidence type="ECO:0000313" key="4">
    <source>
        <dbReference type="EMBL" id="OJJ81416.1"/>
    </source>
</evidence>
<gene>
    <name evidence="4" type="ORF">ASPGLDRAFT_68724</name>
</gene>
<dbReference type="CDD" id="cd05233">
    <property type="entry name" value="SDR_c"/>
    <property type="match status" value="1"/>
</dbReference>
<keyword evidence="5" id="KW-1185">Reference proteome</keyword>
<evidence type="ECO:0000313" key="5">
    <source>
        <dbReference type="Proteomes" id="UP000184300"/>
    </source>
</evidence>
<dbReference type="Proteomes" id="UP000184300">
    <property type="component" value="Unassembled WGS sequence"/>
</dbReference>
<dbReference type="RefSeq" id="XP_022398114.1">
    <property type="nucleotide sequence ID" value="XM_022549289.1"/>
</dbReference>
<dbReference type="OrthoDB" id="2962696at2759"/>
<dbReference type="GeneID" id="34465549"/>
<dbReference type="Gene3D" id="3.40.50.720">
    <property type="entry name" value="NAD(P)-binding Rossmann-like Domain"/>
    <property type="match status" value="1"/>
</dbReference>
<protein>
    <submittedName>
        <fullName evidence="4">Uncharacterized protein</fullName>
    </submittedName>
</protein>
<comment type="similarity">
    <text evidence="1">Belongs to the short-chain dehydrogenases/reductases (SDR) family.</text>
</comment>
<dbReference type="PANTHER" id="PTHR43618">
    <property type="entry name" value="7-ALPHA-HYDROXYSTEROID DEHYDROGENASE"/>
    <property type="match status" value="1"/>
</dbReference>
<dbReference type="Pfam" id="PF13561">
    <property type="entry name" value="adh_short_C2"/>
    <property type="match status" value="1"/>
</dbReference>
<dbReference type="PANTHER" id="PTHR43618:SF18">
    <property type="entry name" value="SHORT CHAIN DEHYDROGENASE_REDUCTASE FAMILY (AFU_ORTHOLOGUE AFUA_5G12480)"/>
    <property type="match status" value="1"/>
</dbReference>
<dbReference type="STRING" id="1160497.A0A1L9VBW2"/>
<dbReference type="EMBL" id="KV878906">
    <property type="protein sequence ID" value="OJJ81416.1"/>
    <property type="molecule type" value="Genomic_DNA"/>
</dbReference>
<reference evidence="5" key="1">
    <citation type="journal article" date="2017" name="Genome Biol.">
        <title>Comparative genomics reveals high biological diversity and specific adaptations in the industrially and medically important fungal genus Aspergillus.</title>
        <authorList>
            <person name="de Vries R.P."/>
            <person name="Riley R."/>
            <person name="Wiebenga A."/>
            <person name="Aguilar-Osorio G."/>
            <person name="Amillis S."/>
            <person name="Uchima C.A."/>
            <person name="Anderluh G."/>
            <person name="Asadollahi M."/>
            <person name="Askin M."/>
            <person name="Barry K."/>
            <person name="Battaglia E."/>
            <person name="Bayram O."/>
            <person name="Benocci T."/>
            <person name="Braus-Stromeyer S.A."/>
            <person name="Caldana C."/>
            <person name="Canovas D."/>
            <person name="Cerqueira G.C."/>
            <person name="Chen F."/>
            <person name="Chen W."/>
            <person name="Choi C."/>
            <person name="Clum A."/>
            <person name="Dos Santos R.A."/>
            <person name="Damasio A.R."/>
            <person name="Diallinas G."/>
            <person name="Emri T."/>
            <person name="Fekete E."/>
            <person name="Flipphi M."/>
            <person name="Freyberg S."/>
            <person name="Gallo A."/>
            <person name="Gournas C."/>
            <person name="Habgood R."/>
            <person name="Hainaut M."/>
            <person name="Harispe M.L."/>
            <person name="Henrissat B."/>
            <person name="Hilden K.S."/>
            <person name="Hope R."/>
            <person name="Hossain A."/>
            <person name="Karabika E."/>
            <person name="Karaffa L."/>
            <person name="Karanyi Z."/>
            <person name="Krasevec N."/>
            <person name="Kuo A."/>
            <person name="Kusch H."/>
            <person name="LaButti K."/>
            <person name="Lagendijk E.L."/>
            <person name="Lapidus A."/>
            <person name="Levasseur A."/>
            <person name="Lindquist E."/>
            <person name="Lipzen A."/>
            <person name="Logrieco A.F."/>
            <person name="MacCabe A."/>
            <person name="Maekelae M.R."/>
            <person name="Malavazi I."/>
            <person name="Melin P."/>
            <person name="Meyer V."/>
            <person name="Mielnichuk N."/>
            <person name="Miskei M."/>
            <person name="Molnar A.P."/>
            <person name="Mule G."/>
            <person name="Ngan C.Y."/>
            <person name="Orejas M."/>
            <person name="Orosz E."/>
            <person name="Ouedraogo J.P."/>
            <person name="Overkamp K.M."/>
            <person name="Park H.-S."/>
            <person name="Perrone G."/>
            <person name="Piumi F."/>
            <person name="Punt P.J."/>
            <person name="Ram A.F."/>
            <person name="Ramon A."/>
            <person name="Rauscher S."/>
            <person name="Record E."/>
            <person name="Riano-Pachon D.M."/>
            <person name="Robert V."/>
            <person name="Roehrig J."/>
            <person name="Ruller R."/>
            <person name="Salamov A."/>
            <person name="Salih N.S."/>
            <person name="Samson R.A."/>
            <person name="Sandor E."/>
            <person name="Sanguinetti M."/>
            <person name="Schuetze T."/>
            <person name="Sepcic K."/>
            <person name="Shelest E."/>
            <person name="Sherlock G."/>
            <person name="Sophianopoulou V."/>
            <person name="Squina F.M."/>
            <person name="Sun H."/>
            <person name="Susca A."/>
            <person name="Todd R.B."/>
            <person name="Tsang A."/>
            <person name="Unkles S.E."/>
            <person name="van de Wiele N."/>
            <person name="van Rossen-Uffink D."/>
            <person name="Oliveira J.V."/>
            <person name="Vesth T.C."/>
            <person name="Visser J."/>
            <person name="Yu J.-H."/>
            <person name="Zhou M."/>
            <person name="Andersen M.R."/>
            <person name="Archer D.B."/>
            <person name="Baker S.E."/>
            <person name="Benoit I."/>
            <person name="Brakhage A.A."/>
            <person name="Braus G.H."/>
            <person name="Fischer R."/>
            <person name="Frisvad J.C."/>
            <person name="Goldman G.H."/>
            <person name="Houbraken J."/>
            <person name="Oakley B."/>
            <person name="Pocsi I."/>
            <person name="Scazzocchio C."/>
            <person name="Seiboth B."/>
            <person name="vanKuyk P.A."/>
            <person name="Wortman J."/>
            <person name="Dyer P.S."/>
            <person name="Grigoriev I.V."/>
        </authorList>
    </citation>
    <scope>NUCLEOTIDE SEQUENCE [LARGE SCALE GENOMIC DNA]</scope>
    <source>
        <strain evidence="5">CBS 516.65</strain>
    </source>
</reference>
<proteinExistence type="inferred from homology"/>
<dbReference type="VEuPathDB" id="FungiDB:ASPGLDRAFT_68724"/>
<evidence type="ECO:0000256" key="2">
    <source>
        <dbReference type="ARBA" id="ARBA00022857"/>
    </source>
</evidence>
<dbReference type="SUPFAM" id="SSF51735">
    <property type="entry name" value="NAD(P)-binding Rossmann-fold domains"/>
    <property type="match status" value="1"/>
</dbReference>
<dbReference type="PRINTS" id="PR00081">
    <property type="entry name" value="GDHRDH"/>
</dbReference>
<sequence length="273" mass="29265">MSQFDPSRLFSVNGQVAVITGAGSETAKAGPEGTIIPVQGDITSKESLQAAYETISSQTEYIDMLMANSGVTEPNPQFLFHPPAPTPDNNLEEIRKTLWSISEEDFSFVLQTNVMGSYYTVVTFLPLLDAANKRQPPPTSGTIPPPRAQVIVTSSIAAWIRVVYPSLPYIVSKAALTQMVKSLSTTFAPHDIRVNGIAPGVYATENISNIYGDYEHITSYGSIPRDLIPLTRTGGVEDLVGLILYMASLAGGNLNGSIMMSDGGSLSVVPSNY</sequence>
<evidence type="ECO:0000256" key="3">
    <source>
        <dbReference type="ARBA" id="ARBA00023002"/>
    </source>
</evidence>
<evidence type="ECO:0000256" key="1">
    <source>
        <dbReference type="ARBA" id="ARBA00006484"/>
    </source>
</evidence>
<keyword evidence="2" id="KW-0521">NADP</keyword>
<dbReference type="InterPro" id="IPR036291">
    <property type="entry name" value="NAD(P)-bd_dom_sf"/>
</dbReference>
<dbReference type="InterPro" id="IPR052178">
    <property type="entry name" value="Sec_Metab_Biosynth_SDR"/>
</dbReference>
<accession>A0A1L9VBW2</accession>
<name>A0A1L9VBW2_ASPGL</name>
<keyword evidence="3" id="KW-0560">Oxidoreductase</keyword>